<feature type="compositionally biased region" description="Low complexity" evidence="1">
    <location>
        <begin position="207"/>
        <end position="224"/>
    </location>
</feature>
<sequence length="239" mass="27494">MSTPELTPLAMSQTKDDLVKHLNISAETYNLMAKEADTVYRWLISETCHLKKNCKGNPPYDWSDIVEKSKDEAMNLIVQNGTPETAYYWNLAGPTQDCPNWIARWFLYHKFRYRDGRNRNTRTDHRDAVPSDSAATLHHHRHSNHQHSHRHSQHSYHPHHRQAHQGEDYYSHSSYHPGASMNADDGQRYNYHLSEPSSSTGGLATYSSSQPHVPPSSSYNSSISRQNAKARPYDPVRDL</sequence>
<feature type="compositionally biased region" description="Basic and acidic residues" evidence="1">
    <location>
        <begin position="117"/>
        <end position="129"/>
    </location>
</feature>
<feature type="region of interest" description="Disordered" evidence="1">
    <location>
        <begin position="117"/>
        <end position="239"/>
    </location>
</feature>
<dbReference type="Proteomes" id="UP000672032">
    <property type="component" value="Chromosome 9"/>
</dbReference>
<dbReference type="EMBL" id="CP063413">
    <property type="protein sequence ID" value="QSZ37566.1"/>
    <property type="molecule type" value="Genomic_DNA"/>
</dbReference>
<evidence type="ECO:0000313" key="3">
    <source>
        <dbReference type="Proteomes" id="UP000672032"/>
    </source>
</evidence>
<organism evidence="2 3">
    <name type="scientific">Monilinia vaccinii-corymbosi</name>
    <dbReference type="NCBI Taxonomy" id="61207"/>
    <lineage>
        <taxon>Eukaryota</taxon>
        <taxon>Fungi</taxon>
        <taxon>Dikarya</taxon>
        <taxon>Ascomycota</taxon>
        <taxon>Pezizomycotina</taxon>
        <taxon>Leotiomycetes</taxon>
        <taxon>Helotiales</taxon>
        <taxon>Sclerotiniaceae</taxon>
        <taxon>Monilinia</taxon>
    </lineage>
</organism>
<reference evidence="2" key="1">
    <citation type="submission" date="2020-10" db="EMBL/GenBank/DDBJ databases">
        <title>Genome Sequence of Monilinia vaccinii-corymbosi Sheds Light on Mummy Berry Disease Infection of Blueberry and Mating Type.</title>
        <authorList>
            <person name="Yow A.G."/>
            <person name="Zhang Y."/>
            <person name="Bansal K."/>
            <person name="Eacker S.M."/>
            <person name="Sullivan S."/>
            <person name="Liachko I."/>
            <person name="Cubeta M.A."/>
            <person name="Rollins J.A."/>
            <person name="Ashrafi H."/>
        </authorList>
    </citation>
    <scope>NUCLEOTIDE SEQUENCE</scope>
    <source>
        <strain evidence="2">RL-1</strain>
    </source>
</reference>
<dbReference type="OrthoDB" id="4502478at2759"/>
<evidence type="ECO:0000256" key="1">
    <source>
        <dbReference type="SAM" id="MobiDB-lite"/>
    </source>
</evidence>
<protein>
    <submittedName>
        <fullName evidence="2">Uncharacterized protein</fullName>
    </submittedName>
</protein>
<feature type="compositionally biased region" description="Basic residues" evidence="1">
    <location>
        <begin position="137"/>
        <end position="163"/>
    </location>
</feature>
<gene>
    <name evidence="2" type="ORF">DSL72_008664</name>
</gene>
<name>A0A8A3PS25_9HELO</name>
<accession>A0A8A3PS25</accession>
<proteinExistence type="predicted"/>
<evidence type="ECO:0000313" key="2">
    <source>
        <dbReference type="EMBL" id="QSZ37566.1"/>
    </source>
</evidence>
<keyword evidence="3" id="KW-1185">Reference proteome</keyword>
<feature type="compositionally biased region" description="Polar residues" evidence="1">
    <location>
        <begin position="195"/>
        <end position="206"/>
    </location>
</feature>
<dbReference type="AlphaFoldDB" id="A0A8A3PS25"/>